<dbReference type="GO" id="GO:0005737">
    <property type="term" value="C:cytoplasm"/>
    <property type="evidence" value="ECO:0007669"/>
    <property type="project" value="TreeGrafter"/>
</dbReference>
<evidence type="ECO:0000313" key="5">
    <source>
        <dbReference type="Proteomes" id="UP000067626"/>
    </source>
</evidence>
<dbReference type="PRINTS" id="PR00633">
    <property type="entry name" value="RCCNDNSATION"/>
</dbReference>
<dbReference type="InterPro" id="IPR000408">
    <property type="entry name" value="Reg_chr_condens"/>
</dbReference>
<evidence type="ECO:0000256" key="2">
    <source>
        <dbReference type="ARBA" id="ARBA00022737"/>
    </source>
</evidence>
<dbReference type="PROSITE" id="PS51257">
    <property type="entry name" value="PROKAR_LIPOPROTEIN"/>
    <property type="match status" value="1"/>
</dbReference>
<keyword evidence="2" id="KW-0677">Repeat</keyword>
<accession>A0A0K1EC22</accession>
<dbReference type="STRING" id="52.CMC5_025660"/>
<reference evidence="4 5" key="1">
    <citation type="submission" date="2015-07" db="EMBL/GenBank/DDBJ databases">
        <title>Genome analysis of myxobacterium Chondromyces crocatus Cm c5 reveals a high potential for natural compound synthesis and the genetic basis for the loss of fruiting body formation.</title>
        <authorList>
            <person name="Zaburannyi N."/>
            <person name="Bunk B."/>
            <person name="Maier J."/>
            <person name="Overmann J."/>
            <person name="Mueller R."/>
        </authorList>
    </citation>
    <scope>NUCLEOTIDE SEQUENCE [LARGE SCALE GENOMIC DNA]</scope>
    <source>
        <strain evidence="4 5">Cm c5</strain>
    </source>
</reference>
<sequence>MRLLNGVLVVVLAGVVTVAAGCGEDRDVCDSSCDAVIDVSLGGSHSCAILEGGRLKCWGAVQDGQEGFTDTDLLGDEPGEMGDSLPVVDLGRDREVVAVAAGGGHTCALLRGGDVKCWGDNRFGQLGLGDSRSRGDGPGEMGNRLPVVDLGRGKTAVALVAGWAHTCALLSEGTVKCWGENRFGQLGLGDVEHRGDDADDMGDALPEVDLGAGAEVVSLAAGSAHTCALLRGGEVKCWGYNGYYQLGIGDYGDRGGAEGEMGNRLPRVDLGTGQVAVALAAGQDHTCALLREGKLKCWGTNDARQLGFEDSMYAGGSAKTMGDNLPVVEVGAGEVIARVVAGSYHTCAQMVSGVVRCWGSNGAGQLGLGREDHQLAFMDEEGARLPPVNLGEGARAVWIRSGSDHVCAGLHDGSFKCWGNNGSGQLGLGDMNSRGLLPEDMGDRLPTVQVGAGRK</sequence>
<dbReference type="Pfam" id="PF25390">
    <property type="entry name" value="WD40_RLD"/>
    <property type="match status" value="1"/>
</dbReference>
<dbReference type="PANTHER" id="PTHR45982:SF1">
    <property type="entry name" value="REGULATOR OF CHROMOSOME CONDENSATION"/>
    <property type="match status" value="1"/>
</dbReference>
<dbReference type="InterPro" id="IPR009091">
    <property type="entry name" value="RCC1/BLIP-II"/>
</dbReference>
<gene>
    <name evidence="4" type="ORF">CMC5_025660</name>
</gene>
<feature type="domain" description="RCC1-like" evidence="3">
    <location>
        <begin position="34"/>
        <end position="372"/>
    </location>
</feature>
<dbReference type="PATRIC" id="fig|52.7.peg.2794"/>
<dbReference type="GO" id="GO:0005085">
    <property type="term" value="F:guanyl-nucleotide exchange factor activity"/>
    <property type="evidence" value="ECO:0007669"/>
    <property type="project" value="TreeGrafter"/>
</dbReference>
<dbReference type="KEGG" id="ccro:CMC5_025660"/>
<dbReference type="SUPFAM" id="SSF50985">
    <property type="entry name" value="RCC1/BLIP-II"/>
    <property type="match status" value="1"/>
</dbReference>
<dbReference type="EMBL" id="CP012159">
    <property type="protein sequence ID" value="AKT38420.1"/>
    <property type="molecule type" value="Genomic_DNA"/>
</dbReference>
<dbReference type="RefSeq" id="WP_050430643.1">
    <property type="nucleotide sequence ID" value="NZ_CP012159.1"/>
</dbReference>
<evidence type="ECO:0000313" key="4">
    <source>
        <dbReference type="EMBL" id="AKT38420.1"/>
    </source>
</evidence>
<protein>
    <recommendedName>
        <fullName evidence="3">RCC1-like domain-containing protein</fullName>
    </recommendedName>
</protein>
<evidence type="ECO:0000256" key="1">
    <source>
        <dbReference type="ARBA" id="ARBA00022658"/>
    </source>
</evidence>
<dbReference type="InterPro" id="IPR058923">
    <property type="entry name" value="RCC1-like_dom"/>
</dbReference>
<proteinExistence type="predicted"/>
<evidence type="ECO:0000259" key="3">
    <source>
        <dbReference type="Pfam" id="PF25390"/>
    </source>
</evidence>
<dbReference type="Proteomes" id="UP000067626">
    <property type="component" value="Chromosome"/>
</dbReference>
<organism evidence="4 5">
    <name type="scientific">Chondromyces crocatus</name>
    <dbReference type="NCBI Taxonomy" id="52"/>
    <lineage>
        <taxon>Bacteria</taxon>
        <taxon>Pseudomonadati</taxon>
        <taxon>Myxococcota</taxon>
        <taxon>Polyangia</taxon>
        <taxon>Polyangiales</taxon>
        <taxon>Polyangiaceae</taxon>
        <taxon>Chondromyces</taxon>
    </lineage>
</organism>
<keyword evidence="1" id="KW-0344">Guanine-nucleotide releasing factor</keyword>
<dbReference type="PANTHER" id="PTHR45982">
    <property type="entry name" value="REGULATOR OF CHROMOSOME CONDENSATION"/>
    <property type="match status" value="1"/>
</dbReference>
<dbReference type="PROSITE" id="PS50012">
    <property type="entry name" value="RCC1_3"/>
    <property type="match status" value="7"/>
</dbReference>
<dbReference type="Gene3D" id="2.130.10.30">
    <property type="entry name" value="Regulator of chromosome condensation 1/beta-lactamase-inhibitor protein II"/>
    <property type="match status" value="2"/>
</dbReference>
<dbReference type="InterPro" id="IPR051553">
    <property type="entry name" value="Ran_GTPase-activating"/>
</dbReference>
<name>A0A0K1EC22_CHOCO</name>
<dbReference type="AlphaFoldDB" id="A0A0K1EC22"/>
<keyword evidence="5" id="KW-1185">Reference proteome</keyword>